<evidence type="ECO:0000313" key="7">
    <source>
        <dbReference type="Proteomes" id="UP001229209"/>
    </source>
</evidence>
<dbReference type="InterPro" id="IPR024087">
    <property type="entry name" value="Creatininase-like_sf"/>
</dbReference>
<evidence type="ECO:0000256" key="4">
    <source>
        <dbReference type="ARBA" id="ARBA00022833"/>
    </source>
</evidence>
<dbReference type="Proteomes" id="UP001229209">
    <property type="component" value="Unassembled WGS sequence"/>
</dbReference>
<name>A0ABT9LWH1_9BACL</name>
<comment type="cofactor">
    <cofactor evidence="1">
        <name>Zn(2+)</name>
        <dbReference type="ChEBI" id="CHEBI:29105"/>
    </cofactor>
</comment>
<dbReference type="PANTHER" id="PTHR35005">
    <property type="entry name" value="3-DEHYDRO-SCYLLO-INOSOSE HYDROLASE"/>
    <property type="match status" value="1"/>
</dbReference>
<evidence type="ECO:0000313" key="6">
    <source>
        <dbReference type="EMBL" id="MDP9728610.1"/>
    </source>
</evidence>
<dbReference type="EC" id="3.5.2.10" evidence="6"/>
<keyword evidence="7" id="KW-1185">Reference proteome</keyword>
<comment type="caution">
    <text evidence="6">The sequence shown here is derived from an EMBL/GenBank/DDBJ whole genome shotgun (WGS) entry which is preliminary data.</text>
</comment>
<sequence>MYMMKLTQREYVQQLKKGIDTVLIPIGMLETHGEHCALGTDTLIPREFVKRLDAILGKRIMMAPEIAYGHSWALAPFPGTIDVSQRIFTDYVRHIGEQFFHQGFRHIVLLNGHGGNISALNEVSECLADLGAYVLTIHWWLDYREQIAAIAPAVGHAGEDETSCVLAIDESLVDMSVAHNHQDTLSRKIKSKKMGLRIFPHGNSGDATAASVEKGERIYQSLVPLMVKDIEELWEFAQSE</sequence>
<accession>A0ABT9LWH1</accession>
<dbReference type="GO" id="GO:0047789">
    <property type="term" value="F:creatininase activity"/>
    <property type="evidence" value="ECO:0007669"/>
    <property type="project" value="UniProtKB-EC"/>
</dbReference>
<reference evidence="6 7" key="1">
    <citation type="submission" date="2023-07" db="EMBL/GenBank/DDBJ databases">
        <title>Genomic Encyclopedia of Type Strains, Phase IV (KMG-IV): sequencing the most valuable type-strain genomes for metagenomic binning, comparative biology and taxonomic classification.</title>
        <authorList>
            <person name="Goeker M."/>
        </authorList>
    </citation>
    <scope>NUCLEOTIDE SEQUENCE [LARGE SCALE GENOMIC DNA]</scope>
    <source>
        <strain evidence="6 7">DSM 25924</strain>
    </source>
</reference>
<dbReference type="Pfam" id="PF02633">
    <property type="entry name" value="Creatininase"/>
    <property type="match status" value="1"/>
</dbReference>
<keyword evidence="4" id="KW-0862">Zinc</keyword>
<organism evidence="6 7">
    <name type="scientific">Alicyclobacillus tolerans</name>
    <dbReference type="NCBI Taxonomy" id="90970"/>
    <lineage>
        <taxon>Bacteria</taxon>
        <taxon>Bacillati</taxon>
        <taxon>Bacillota</taxon>
        <taxon>Bacilli</taxon>
        <taxon>Bacillales</taxon>
        <taxon>Alicyclobacillaceae</taxon>
        <taxon>Alicyclobacillus</taxon>
    </lineage>
</organism>
<comment type="similarity">
    <text evidence="5">Belongs to the creatininase superfamily.</text>
</comment>
<evidence type="ECO:0000256" key="2">
    <source>
        <dbReference type="ARBA" id="ARBA00022723"/>
    </source>
</evidence>
<protein>
    <submittedName>
        <fullName evidence="6">Creatinine amidohydrolase</fullName>
        <ecNumber evidence="6">3.5.2.10</ecNumber>
    </submittedName>
</protein>
<dbReference type="EMBL" id="JAURUO010000007">
    <property type="protein sequence ID" value="MDP9728610.1"/>
    <property type="molecule type" value="Genomic_DNA"/>
</dbReference>
<gene>
    <name evidence="6" type="ORF">J2S04_001560</name>
</gene>
<evidence type="ECO:0000256" key="5">
    <source>
        <dbReference type="ARBA" id="ARBA00024029"/>
    </source>
</evidence>
<keyword evidence="3 6" id="KW-0378">Hydrolase</keyword>
<dbReference type="SUPFAM" id="SSF102215">
    <property type="entry name" value="Creatininase"/>
    <property type="match status" value="1"/>
</dbReference>
<proteinExistence type="inferred from homology"/>
<dbReference type="PANTHER" id="PTHR35005:SF1">
    <property type="entry name" value="2-AMINO-5-FORMYLAMINO-6-RIBOSYLAMINOPYRIMIDIN-4(3H)-ONE 5'-MONOPHOSPHATE DEFORMYLASE"/>
    <property type="match status" value="1"/>
</dbReference>
<dbReference type="InterPro" id="IPR003785">
    <property type="entry name" value="Creatininase/forma_Hydrolase"/>
</dbReference>
<dbReference type="RefSeq" id="WP_203115039.1">
    <property type="nucleotide sequence ID" value="NZ_JAURUO010000007.1"/>
</dbReference>
<evidence type="ECO:0000256" key="1">
    <source>
        <dbReference type="ARBA" id="ARBA00001947"/>
    </source>
</evidence>
<evidence type="ECO:0000256" key="3">
    <source>
        <dbReference type="ARBA" id="ARBA00022801"/>
    </source>
</evidence>
<keyword evidence="2" id="KW-0479">Metal-binding</keyword>
<dbReference type="Gene3D" id="3.40.50.10310">
    <property type="entry name" value="Creatininase"/>
    <property type="match status" value="1"/>
</dbReference>